<evidence type="ECO:0000313" key="3">
    <source>
        <dbReference type="EMBL" id="CAG1966612.1"/>
    </source>
</evidence>
<name>A0A4E9DH74_GIBZA</name>
<organism evidence="4">
    <name type="scientific">Gibberella zeae</name>
    <name type="common">Wheat head blight fungus</name>
    <name type="synonym">Fusarium graminearum</name>
    <dbReference type="NCBI Taxonomy" id="5518"/>
    <lineage>
        <taxon>Eukaryota</taxon>
        <taxon>Fungi</taxon>
        <taxon>Dikarya</taxon>
        <taxon>Ascomycota</taxon>
        <taxon>Pezizomycotina</taxon>
        <taxon>Sordariomycetes</taxon>
        <taxon>Hypocreomycetidae</taxon>
        <taxon>Hypocreales</taxon>
        <taxon>Nectriaceae</taxon>
        <taxon>Fusarium</taxon>
    </lineage>
</organism>
<feature type="region of interest" description="Disordered" evidence="1">
    <location>
        <begin position="167"/>
        <end position="194"/>
    </location>
</feature>
<proteinExistence type="predicted"/>
<feature type="domain" description="F-box" evidence="2">
    <location>
        <begin position="60"/>
        <end position="109"/>
    </location>
</feature>
<dbReference type="AlphaFoldDB" id="A0A4E9DH74"/>
<evidence type="ECO:0000313" key="4">
    <source>
        <dbReference type="EMBL" id="VIO59248.1"/>
    </source>
</evidence>
<dbReference type="EMBL" id="CAAKMV010000138">
    <property type="protein sequence ID" value="VIO59248.1"/>
    <property type="molecule type" value="Genomic_DNA"/>
</dbReference>
<evidence type="ECO:0000256" key="1">
    <source>
        <dbReference type="SAM" id="MobiDB-lite"/>
    </source>
</evidence>
<dbReference type="SUPFAM" id="SSF81383">
    <property type="entry name" value="F-box domain"/>
    <property type="match status" value="1"/>
</dbReference>
<sequence length="338" mass="38064">MISSFDQVAVNLKLHLYHSTIVRQEVNFLVYQNSFTSDRFVIVYPASSRLFLLLIMTSHDASMDGLPNEILASIISPFPTRELLSFATINRRFCSLITRLIHHRLLQAAPLPDNKLILECYLPSDQLFVPSLSCRYQGLVAQSDSPVSEIDPTLSDLRCLYSSFKPFEPESRSPRRARRRPVEVQPSEDAHDDTATQDIFLDDGELFSQLCASIHLVKEGPRSGLFISHVTIVDGVVRVFRKWLAEAASKQDQSQSGPESILWVDKNNDVGIRFSVVPAPSERMPLISGPDDDPPVLYKLVYQELLVRTQNILKALELSKVQEVESSGKTLVIHVDSM</sequence>
<dbReference type="Proteomes" id="UP000746612">
    <property type="component" value="Unassembled WGS sequence"/>
</dbReference>
<dbReference type="InterPro" id="IPR001810">
    <property type="entry name" value="F-box_dom"/>
</dbReference>
<protein>
    <recommendedName>
        <fullName evidence="2">F-box domain-containing protein</fullName>
    </recommendedName>
</protein>
<reference evidence="3" key="2">
    <citation type="submission" date="2021-03" db="EMBL/GenBank/DDBJ databases">
        <authorList>
            <person name="Alouane T."/>
            <person name="Langin T."/>
            <person name="Bonhomme L."/>
        </authorList>
    </citation>
    <scope>NUCLEOTIDE SEQUENCE</scope>
    <source>
        <strain evidence="3">MDC_Fg202</strain>
    </source>
</reference>
<dbReference type="PROSITE" id="PS50181">
    <property type="entry name" value="FBOX"/>
    <property type="match status" value="1"/>
</dbReference>
<evidence type="ECO:0000259" key="2">
    <source>
        <dbReference type="PROSITE" id="PS50181"/>
    </source>
</evidence>
<dbReference type="EMBL" id="CAJPIJ010000071">
    <property type="protein sequence ID" value="CAG1966612.1"/>
    <property type="molecule type" value="Genomic_DNA"/>
</dbReference>
<accession>A0A4E9DH74</accession>
<reference evidence="4" key="1">
    <citation type="submission" date="2019-04" db="EMBL/GenBank/DDBJ databases">
        <authorList>
            <person name="Melise S."/>
            <person name="Noan J."/>
            <person name="Okalmin O."/>
        </authorList>
    </citation>
    <scope>NUCLEOTIDE SEQUENCE</scope>
    <source>
        <strain evidence="4">FN9</strain>
    </source>
</reference>
<gene>
    <name evidence="4" type="ORF">FUG_LOCUS337055</name>
    <name evidence="3" type="ORF">MDCFG202_LOCUS34072</name>
</gene>
<dbReference type="InterPro" id="IPR036047">
    <property type="entry name" value="F-box-like_dom_sf"/>
</dbReference>
<dbReference type="Pfam" id="PF00646">
    <property type="entry name" value="F-box"/>
    <property type="match status" value="1"/>
</dbReference>